<dbReference type="PATRIC" id="fig|2033.6.peg.676"/>
<evidence type="ECO:0000313" key="4">
    <source>
        <dbReference type="Proteomes" id="UP000075025"/>
    </source>
</evidence>
<feature type="compositionally biased region" description="Basic and acidic residues" evidence="1">
    <location>
        <begin position="138"/>
        <end position="149"/>
    </location>
</feature>
<organism evidence="3 4">
    <name type="scientific">Microbacterium testaceum</name>
    <name type="common">Aureobacterium testaceum</name>
    <name type="synonym">Brevibacterium testaceum</name>
    <dbReference type="NCBI Taxonomy" id="2033"/>
    <lineage>
        <taxon>Bacteria</taxon>
        <taxon>Bacillati</taxon>
        <taxon>Actinomycetota</taxon>
        <taxon>Actinomycetes</taxon>
        <taxon>Micrococcales</taxon>
        <taxon>Microbacteriaceae</taxon>
        <taxon>Microbacterium</taxon>
    </lineage>
</organism>
<protein>
    <submittedName>
        <fullName evidence="3">Uncharacterized protein</fullName>
    </submittedName>
</protein>
<name>A0A147F0L4_MICTE</name>
<feature type="compositionally biased region" description="Gly residues" evidence="1">
    <location>
        <begin position="150"/>
        <end position="160"/>
    </location>
</feature>
<dbReference type="RefSeq" id="WP_058622556.1">
    <property type="nucleotide sequence ID" value="NZ_LDRT01000013.1"/>
</dbReference>
<dbReference type="AlphaFoldDB" id="A0A147F0L4"/>
<feature type="region of interest" description="Disordered" evidence="1">
    <location>
        <begin position="90"/>
        <end position="160"/>
    </location>
</feature>
<accession>A0A147F0L4</accession>
<keyword evidence="2" id="KW-0732">Signal</keyword>
<comment type="caution">
    <text evidence="3">The sequence shown here is derived from an EMBL/GenBank/DDBJ whole genome shotgun (WGS) entry which is preliminary data.</text>
</comment>
<sequence length="160" mass="15946">MRRRFLPCAGLLLAAAIALTGCTPPAAEPTAWQSTVQTVANQASAGDYASALATLDALEAEVVSRRDAGTLSTGEAEAILGRIAAVRADLTSLTPTPTPTSTPTAEPAPDEQPTISDDDGADDEQPADPGQQGPGGNDKGKGPGKDDKGPGSGGPGKKDG</sequence>
<feature type="signal peptide" evidence="2">
    <location>
        <begin position="1"/>
        <end position="26"/>
    </location>
</feature>
<feature type="compositionally biased region" description="Low complexity" evidence="1">
    <location>
        <begin position="90"/>
        <end position="107"/>
    </location>
</feature>
<dbReference type="OrthoDB" id="5081523at2"/>
<feature type="chain" id="PRO_5007544732" evidence="2">
    <location>
        <begin position="27"/>
        <end position="160"/>
    </location>
</feature>
<evidence type="ECO:0000313" key="3">
    <source>
        <dbReference type="EMBL" id="KTR96336.1"/>
    </source>
</evidence>
<evidence type="ECO:0000256" key="2">
    <source>
        <dbReference type="SAM" id="SignalP"/>
    </source>
</evidence>
<evidence type="ECO:0000256" key="1">
    <source>
        <dbReference type="SAM" id="MobiDB-lite"/>
    </source>
</evidence>
<proteinExistence type="predicted"/>
<dbReference type="PROSITE" id="PS51257">
    <property type="entry name" value="PROKAR_LIPOPROTEIN"/>
    <property type="match status" value="1"/>
</dbReference>
<dbReference type="Proteomes" id="UP000075025">
    <property type="component" value="Unassembled WGS sequence"/>
</dbReference>
<dbReference type="EMBL" id="LDRT01000013">
    <property type="protein sequence ID" value="KTR96336.1"/>
    <property type="molecule type" value="Genomic_DNA"/>
</dbReference>
<gene>
    <name evidence="3" type="ORF">NS220_02625</name>
</gene>
<reference evidence="3 4" key="1">
    <citation type="journal article" date="2016" name="Front. Microbiol.">
        <title>Genomic Resource of Rice Seed Associated Bacteria.</title>
        <authorList>
            <person name="Midha S."/>
            <person name="Bansal K."/>
            <person name="Sharma S."/>
            <person name="Kumar N."/>
            <person name="Patil P.P."/>
            <person name="Chaudhry V."/>
            <person name="Patil P.B."/>
        </authorList>
    </citation>
    <scope>NUCLEOTIDE SEQUENCE [LARGE SCALE GENOMIC DNA]</scope>
    <source>
        <strain evidence="3 4">NS220</strain>
    </source>
</reference>
<feature type="compositionally biased region" description="Acidic residues" evidence="1">
    <location>
        <begin position="116"/>
        <end position="126"/>
    </location>
</feature>